<keyword evidence="2" id="KW-0813">Transport</keyword>
<evidence type="ECO:0000256" key="5">
    <source>
        <dbReference type="ARBA" id="ARBA00023284"/>
    </source>
</evidence>
<protein>
    <recommendedName>
        <fullName evidence="6 7">Thioredoxin</fullName>
    </recommendedName>
</protein>
<organism evidence="9 10">
    <name type="scientific">Microvirga terricola</name>
    <dbReference type="NCBI Taxonomy" id="2719797"/>
    <lineage>
        <taxon>Bacteria</taxon>
        <taxon>Pseudomonadati</taxon>
        <taxon>Pseudomonadota</taxon>
        <taxon>Alphaproteobacteria</taxon>
        <taxon>Hyphomicrobiales</taxon>
        <taxon>Methylobacteriaceae</taxon>
        <taxon>Microvirga</taxon>
    </lineage>
</organism>
<keyword evidence="5" id="KW-0676">Redox-active center</keyword>
<keyword evidence="4" id="KW-1015">Disulfide bond</keyword>
<dbReference type="Proteomes" id="UP000707352">
    <property type="component" value="Unassembled WGS sequence"/>
</dbReference>
<dbReference type="Pfam" id="PF00085">
    <property type="entry name" value="Thioredoxin"/>
    <property type="match status" value="1"/>
</dbReference>
<dbReference type="PIRSF" id="PIRSF000077">
    <property type="entry name" value="Thioredoxin"/>
    <property type="match status" value="1"/>
</dbReference>
<evidence type="ECO:0000256" key="7">
    <source>
        <dbReference type="PIRNR" id="PIRNR000077"/>
    </source>
</evidence>
<comment type="caution">
    <text evidence="9">The sequence shown here is derived from an EMBL/GenBank/DDBJ whole genome shotgun (WGS) entry which is preliminary data.</text>
</comment>
<dbReference type="PROSITE" id="PS00194">
    <property type="entry name" value="THIOREDOXIN_1"/>
    <property type="match status" value="1"/>
</dbReference>
<dbReference type="InterPro" id="IPR005746">
    <property type="entry name" value="Thioredoxin"/>
</dbReference>
<dbReference type="NCBIfam" id="TIGR01068">
    <property type="entry name" value="thioredoxin"/>
    <property type="match status" value="1"/>
</dbReference>
<evidence type="ECO:0000313" key="10">
    <source>
        <dbReference type="Proteomes" id="UP000707352"/>
    </source>
</evidence>
<evidence type="ECO:0000256" key="2">
    <source>
        <dbReference type="ARBA" id="ARBA00022448"/>
    </source>
</evidence>
<evidence type="ECO:0000256" key="3">
    <source>
        <dbReference type="ARBA" id="ARBA00022982"/>
    </source>
</evidence>
<keyword evidence="3" id="KW-0249">Electron transport</keyword>
<evidence type="ECO:0000256" key="1">
    <source>
        <dbReference type="ARBA" id="ARBA00008987"/>
    </source>
</evidence>
<evidence type="ECO:0000313" key="9">
    <source>
        <dbReference type="EMBL" id="NIX75810.1"/>
    </source>
</evidence>
<dbReference type="EMBL" id="JAATJS010000001">
    <property type="protein sequence ID" value="NIX75810.1"/>
    <property type="molecule type" value="Genomic_DNA"/>
</dbReference>
<dbReference type="CDD" id="cd02947">
    <property type="entry name" value="TRX_family"/>
    <property type="match status" value="1"/>
</dbReference>
<dbReference type="PROSITE" id="PS51352">
    <property type="entry name" value="THIOREDOXIN_2"/>
    <property type="match status" value="1"/>
</dbReference>
<dbReference type="PRINTS" id="PR00421">
    <property type="entry name" value="THIOREDOXIN"/>
</dbReference>
<dbReference type="SUPFAM" id="SSF52833">
    <property type="entry name" value="Thioredoxin-like"/>
    <property type="match status" value="1"/>
</dbReference>
<sequence>MATMKVTDASFSQDVLNSSEPVVVDFWAEWCGPCRMIGPALEEISNEMAGKVKIAKVNVDENPQIASQFGIRSIPALMMFKGGKVVAQKVGAAPKGDLSKWIQASA</sequence>
<reference evidence="9 10" key="1">
    <citation type="submission" date="2020-03" db="EMBL/GenBank/DDBJ databases">
        <title>The genome sequence of Microvirga sp. c23x22.</title>
        <authorList>
            <person name="Zhang X."/>
        </authorList>
    </citation>
    <scope>NUCLEOTIDE SEQUENCE [LARGE SCALE GENOMIC DNA]</scope>
    <source>
        <strain evidence="10">c23x22</strain>
    </source>
</reference>
<evidence type="ECO:0000259" key="8">
    <source>
        <dbReference type="PROSITE" id="PS51352"/>
    </source>
</evidence>
<proteinExistence type="inferred from homology"/>
<dbReference type="RefSeq" id="WP_167671659.1">
    <property type="nucleotide sequence ID" value="NZ_JAATJS010000001.1"/>
</dbReference>
<dbReference type="InterPro" id="IPR013766">
    <property type="entry name" value="Thioredoxin_domain"/>
</dbReference>
<name>A0ABX0VAT8_9HYPH</name>
<feature type="domain" description="Thioredoxin" evidence="8">
    <location>
        <begin position="1"/>
        <end position="106"/>
    </location>
</feature>
<evidence type="ECO:0000256" key="6">
    <source>
        <dbReference type="NCBIfam" id="TIGR01068"/>
    </source>
</evidence>
<comment type="similarity">
    <text evidence="1 7">Belongs to the thioredoxin family.</text>
</comment>
<gene>
    <name evidence="9" type="primary">trxA</name>
    <name evidence="9" type="ORF">HB375_04165</name>
</gene>
<dbReference type="PANTHER" id="PTHR45663:SF11">
    <property type="entry name" value="GEO12009P1"/>
    <property type="match status" value="1"/>
</dbReference>
<accession>A0ABX0VAT8</accession>
<dbReference type="Gene3D" id="3.40.30.10">
    <property type="entry name" value="Glutaredoxin"/>
    <property type="match status" value="1"/>
</dbReference>
<evidence type="ECO:0000256" key="4">
    <source>
        <dbReference type="ARBA" id="ARBA00023157"/>
    </source>
</evidence>
<dbReference type="InterPro" id="IPR017937">
    <property type="entry name" value="Thioredoxin_CS"/>
</dbReference>
<dbReference type="InterPro" id="IPR036249">
    <property type="entry name" value="Thioredoxin-like_sf"/>
</dbReference>
<keyword evidence="10" id="KW-1185">Reference proteome</keyword>
<dbReference type="PANTHER" id="PTHR45663">
    <property type="entry name" value="GEO12009P1"/>
    <property type="match status" value="1"/>
</dbReference>